<dbReference type="Gramene" id="AET6Gv20232100.50">
    <property type="protein sequence ID" value="AET6Gv20232100.50"/>
    <property type="gene ID" value="AET6Gv20232100"/>
</dbReference>
<organism evidence="1 2">
    <name type="scientific">Aegilops tauschii subsp. strangulata</name>
    <name type="common">Goatgrass</name>
    <dbReference type="NCBI Taxonomy" id="200361"/>
    <lineage>
        <taxon>Eukaryota</taxon>
        <taxon>Viridiplantae</taxon>
        <taxon>Streptophyta</taxon>
        <taxon>Embryophyta</taxon>
        <taxon>Tracheophyta</taxon>
        <taxon>Spermatophyta</taxon>
        <taxon>Magnoliopsida</taxon>
        <taxon>Liliopsida</taxon>
        <taxon>Poales</taxon>
        <taxon>Poaceae</taxon>
        <taxon>BOP clade</taxon>
        <taxon>Pooideae</taxon>
        <taxon>Triticodae</taxon>
        <taxon>Triticeae</taxon>
        <taxon>Triticinae</taxon>
        <taxon>Aegilops</taxon>
    </lineage>
</organism>
<reference evidence="1" key="5">
    <citation type="journal article" date="2021" name="G3 (Bethesda)">
        <title>Aegilops tauschii genome assembly Aet v5.0 features greater sequence contiguity and improved annotation.</title>
        <authorList>
            <person name="Wang L."/>
            <person name="Zhu T."/>
            <person name="Rodriguez J.C."/>
            <person name="Deal K.R."/>
            <person name="Dubcovsky J."/>
            <person name="McGuire P.E."/>
            <person name="Lux T."/>
            <person name="Spannagl M."/>
            <person name="Mayer K.F.X."/>
            <person name="Baldrich P."/>
            <person name="Meyers B.C."/>
            <person name="Huo N."/>
            <person name="Gu Y.Q."/>
            <person name="Zhou H."/>
            <person name="Devos K.M."/>
            <person name="Bennetzen J.L."/>
            <person name="Unver T."/>
            <person name="Budak H."/>
            <person name="Gulick P.J."/>
            <person name="Galiba G."/>
            <person name="Kalapos B."/>
            <person name="Nelson D.R."/>
            <person name="Li P."/>
            <person name="You F.M."/>
            <person name="Luo M.C."/>
            <person name="Dvorak J."/>
        </authorList>
    </citation>
    <scope>NUCLEOTIDE SEQUENCE [LARGE SCALE GENOMIC DNA]</scope>
    <source>
        <strain evidence="1">cv. AL8/78</strain>
    </source>
</reference>
<reference evidence="2" key="2">
    <citation type="journal article" date="2017" name="Nat. Plants">
        <title>The Aegilops tauschii genome reveals multiple impacts of transposons.</title>
        <authorList>
            <person name="Zhao G."/>
            <person name="Zou C."/>
            <person name="Li K."/>
            <person name="Wang K."/>
            <person name="Li T."/>
            <person name="Gao L."/>
            <person name="Zhang X."/>
            <person name="Wang H."/>
            <person name="Yang Z."/>
            <person name="Liu X."/>
            <person name="Jiang W."/>
            <person name="Mao L."/>
            <person name="Kong X."/>
            <person name="Jiao Y."/>
            <person name="Jia J."/>
        </authorList>
    </citation>
    <scope>NUCLEOTIDE SEQUENCE [LARGE SCALE GENOMIC DNA]</scope>
    <source>
        <strain evidence="2">cv. AL8/78</strain>
    </source>
</reference>
<dbReference type="Proteomes" id="UP000015105">
    <property type="component" value="Chromosome 6D"/>
</dbReference>
<evidence type="ECO:0000313" key="1">
    <source>
        <dbReference type="EnsemblPlants" id="AET6Gv20232100.50"/>
    </source>
</evidence>
<evidence type="ECO:0008006" key="3">
    <source>
        <dbReference type="Google" id="ProtNLM"/>
    </source>
</evidence>
<name>A0A453N4M3_AEGTS</name>
<sequence length="84" mass="9842">MIEATSNNRSEELRQVKTCIELAMRCVDSERDNRPSVADILDTLNKTETHIPKRQVLSAYLMQTKRKLEHLFTIGIRQLFLHMD</sequence>
<reference evidence="1" key="4">
    <citation type="submission" date="2019-03" db="UniProtKB">
        <authorList>
            <consortium name="EnsemblPlants"/>
        </authorList>
    </citation>
    <scope>IDENTIFICATION</scope>
</reference>
<keyword evidence="2" id="KW-1185">Reference proteome</keyword>
<proteinExistence type="predicted"/>
<protein>
    <recommendedName>
        <fullName evidence="3">Serine-threonine/tyrosine-protein kinase catalytic domain-containing protein</fullName>
    </recommendedName>
</protein>
<accession>A0A453N4M3</accession>
<evidence type="ECO:0000313" key="2">
    <source>
        <dbReference type="Proteomes" id="UP000015105"/>
    </source>
</evidence>
<reference evidence="2" key="1">
    <citation type="journal article" date="2014" name="Science">
        <title>Ancient hybridizations among the ancestral genomes of bread wheat.</title>
        <authorList>
            <consortium name="International Wheat Genome Sequencing Consortium,"/>
            <person name="Marcussen T."/>
            <person name="Sandve S.R."/>
            <person name="Heier L."/>
            <person name="Spannagl M."/>
            <person name="Pfeifer M."/>
            <person name="Jakobsen K.S."/>
            <person name="Wulff B.B."/>
            <person name="Steuernagel B."/>
            <person name="Mayer K.F."/>
            <person name="Olsen O.A."/>
        </authorList>
    </citation>
    <scope>NUCLEOTIDE SEQUENCE [LARGE SCALE GENOMIC DNA]</scope>
    <source>
        <strain evidence="2">cv. AL8/78</strain>
    </source>
</reference>
<dbReference type="AlphaFoldDB" id="A0A453N4M3"/>
<dbReference type="EnsemblPlants" id="AET6Gv20232100.50">
    <property type="protein sequence ID" value="AET6Gv20232100.50"/>
    <property type="gene ID" value="AET6Gv20232100"/>
</dbReference>
<reference evidence="1" key="3">
    <citation type="journal article" date="2017" name="Nature">
        <title>Genome sequence of the progenitor of the wheat D genome Aegilops tauschii.</title>
        <authorList>
            <person name="Luo M.C."/>
            <person name="Gu Y.Q."/>
            <person name="Puiu D."/>
            <person name="Wang H."/>
            <person name="Twardziok S.O."/>
            <person name="Deal K.R."/>
            <person name="Huo N."/>
            <person name="Zhu T."/>
            <person name="Wang L."/>
            <person name="Wang Y."/>
            <person name="McGuire P.E."/>
            <person name="Liu S."/>
            <person name="Long H."/>
            <person name="Ramasamy R.K."/>
            <person name="Rodriguez J.C."/>
            <person name="Van S.L."/>
            <person name="Yuan L."/>
            <person name="Wang Z."/>
            <person name="Xia Z."/>
            <person name="Xiao L."/>
            <person name="Anderson O.D."/>
            <person name="Ouyang S."/>
            <person name="Liang Y."/>
            <person name="Zimin A.V."/>
            <person name="Pertea G."/>
            <person name="Qi P."/>
            <person name="Bennetzen J.L."/>
            <person name="Dai X."/>
            <person name="Dawson M.W."/>
            <person name="Muller H.G."/>
            <person name="Kugler K."/>
            <person name="Rivarola-Duarte L."/>
            <person name="Spannagl M."/>
            <person name="Mayer K.F.X."/>
            <person name="Lu F.H."/>
            <person name="Bevan M.W."/>
            <person name="Leroy P."/>
            <person name="Li P."/>
            <person name="You F.M."/>
            <person name="Sun Q."/>
            <person name="Liu Z."/>
            <person name="Lyons E."/>
            <person name="Wicker T."/>
            <person name="Salzberg S.L."/>
            <person name="Devos K.M."/>
            <person name="Dvorak J."/>
        </authorList>
    </citation>
    <scope>NUCLEOTIDE SEQUENCE [LARGE SCALE GENOMIC DNA]</scope>
    <source>
        <strain evidence="1">cv. AL8/78</strain>
    </source>
</reference>